<protein>
    <recommendedName>
        <fullName evidence="4">Zinc ribbon domain-containing protein</fullName>
    </recommendedName>
</protein>
<proteinExistence type="predicted"/>
<reference evidence="2 3" key="2">
    <citation type="submission" date="2019-04" db="EMBL/GenBank/DDBJ databases">
        <authorList>
            <person name="Yang S."/>
            <person name="Wei W."/>
        </authorList>
    </citation>
    <scope>NUCLEOTIDE SEQUENCE [LARGE SCALE GENOMIC DNA]</scope>
    <source>
        <strain evidence="3">ZP60</strain>
    </source>
</reference>
<keyword evidence="1" id="KW-0472">Membrane</keyword>
<dbReference type="AlphaFoldDB" id="A0A4D6KFD7"/>
<gene>
    <name evidence="2" type="ORF">E5139_12930</name>
</gene>
<accession>A0A4D6KFD7</accession>
<dbReference type="KEGG" id="halz:E5139_12930"/>
<reference evidence="2 3" key="1">
    <citation type="submission" date="2019-04" db="EMBL/GenBank/DDBJ databases">
        <title>Complete genome sequence of Arthrobacter sp. ZXY-2 associated with effective atrazine degradation and salt adaptation.</title>
        <authorList>
            <person name="Zhao X."/>
        </authorList>
    </citation>
    <scope>NUCLEOTIDE SEQUENCE [LARGE SCALE GENOMIC DNA]</scope>
    <source>
        <strain evidence="3">ZP60</strain>
    </source>
</reference>
<dbReference type="Proteomes" id="UP000297053">
    <property type="component" value="Chromosome"/>
</dbReference>
<evidence type="ECO:0000313" key="2">
    <source>
        <dbReference type="EMBL" id="QCD66507.1"/>
    </source>
</evidence>
<feature type="transmembrane region" description="Helical" evidence="1">
    <location>
        <begin position="100"/>
        <end position="124"/>
    </location>
</feature>
<dbReference type="EMBL" id="CP039375">
    <property type="protein sequence ID" value="QCD66507.1"/>
    <property type="molecule type" value="Genomic_DNA"/>
</dbReference>
<dbReference type="RefSeq" id="WP_126967135.1">
    <property type="nucleotide sequence ID" value="NZ_CP039375.1"/>
</dbReference>
<sequence length="278" mass="30285">MEWRCTWCGKPHDADDPPCDECGHHKFERAIEQLNESDGQDHGPVWACTECDREHQKHSPPCSRCGNAQLEKRQPQYDELDDLGGTSFVDVLEPKYAAGYLLVAVLVGSLALGVTGLITVPFVGSPDAPGHAESYGNLSLDSVEDAYVEELNDRRTAEDASAVSSGAALDDAAAAYNKQWVRSEYGDADDPTPRDAVNQHDPNCNSEITFAPHATSSETVENFDVQNESAVARGLQIFTLGDPNELLEERYDSIGVDIHVAPDERIFVTVFVCNGGAF</sequence>
<evidence type="ECO:0008006" key="4">
    <source>
        <dbReference type="Google" id="ProtNLM"/>
    </source>
</evidence>
<evidence type="ECO:0000313" key="3">
    <source>
        <dbReference type="Proteomes" id="UP000297053"/>
    </source>
</evidence>
<keyword evidence="1" id="KW-1133">Transmembrane helix</keyword>
<keyword evidence="1" id="KW-0812">Transmembrane</keyword>
<evidence type="ECO:0000256" key="1">
    <source>
        <dbReference type="SAM" id="Phobius"/>
    </source>
</evidence>
<name>A0A4D6KFD7_9EURY</name>
<organism evidence="2 3">
    <name type="scientific">Halomicrobium mukohataei</name>
    <dbReference type="NCBI Taxonomy" id="57705"/>
    <lineage>
        <taxon>Archaea</taxon>
        <taxon>Methanobacteriati</taxon>
        <taxon>Methanobacteriota</taxon>
        <taxon>Stenosarchaea group</taxon>
        <taxon>Halobacteria</taxon>
        <taxon>Halobacteriales</taxon>
        <taxon>Haloarculaceae</taxon>
        <taxon>Halomicrobium</taxon>
    </lineage>
</organism>
<dbReference type="GeneID" id="42179860"/>